<name>A0A3E2HM20_SCYLI</name>
<evidence type="ECO:0000256" key="1">
    <source>
        <dbReference type="SAM" id="MobiDB-lite"/>
    </source>
</evidence>
<protein>
    <submittedName>
        <fullName evidence="2">Uncharacterized protein</fullName>
    </submittedName>
</protein>
<evidence type="ECO:0000313" key="3">
    <source>
        <dbReference type="Proteomes" id="UP000258309"/>
    </source>
</evidence>
<feature type="region of interest" description="Disordered" evidence="1">
    <location>
        <begin position="39"/>
        <end position="66"/>
    </location>
</feature>
<organism evidence="2 3">
    <name type="scientific">Scytalidium lignicola</name>
    <name type="common">Hyphomycete</name>
    <dbReference type="NCBI Taxonomy" id="5539"/>
    <lineage>
        <taxon>Eukaryota</taxon>
        <taxon>Fungi</taxon>
        <taxon>Dikarya</taxon>
        <taxon>Ascomycota</taxon>
        <taxon>Pezizomycotina</taxon>
        <taxon>Leotiomycetes</taxon>
        <taxon>Leotiomycetes incertae sedis</taxon>
        <taxon>Scytalidium</taxon>
    </lineage>
</organism>
<keyword evidence="3" id="KW-1185">Reference proteome</keyword>
<sequence length="66" mass="7063">MGLEDRNVAAADAIVVVRASAGAVVQYLGSVALWDHPHRSSPTYHSTAVQHAGERTTPSKNYTTSR</sequence>
<reference evidence="2 3" key="1">
    <citation type="submission" date="2018-05" db="EMBL/GenBank/DDBJ databases">
        <title>Draft genome sequence of Scytalidium lignicola DSM 105466, a ubiquitous saprotrophic fungus.</title>
        <authorList>
            <person name="Buettner E."/>
            <person name="Gebauer A.M."/>
            <person name="Hofrichter M."/>
            <person name="Liers C."/>
            <person name="Kellner H."/>
        </authorList>
    </citation>
    <scope>NUCLEOTIDE SEQUENCE [LARGE SCALE GENOMIC DNA]</scope>
    <source>
        <strain evidence="2 3">DSM 105466</strain>
    </source>
</reference>
<feature type="non-terminal residue" evidence="2">
    <location>
        <position position="1"/>
    </location>
</feature>
<gene>
    <name evidence="2" type="ORF">B7463_g1918</name>
</gene>
<dbReference type="AlphaFoldDB" id="A0A3E2HM20"/>
<proteinExistence type="predicted"/>
<dbReference type="EMBL" id="NCSJ02000021">
    <property type="protein sequence ID" value="RFU34437.1"/>
    <property type="molecule type" value="Genomic_DNA"/>
</dbReference>
<feature type="non-terminal residue" evidence="2">
    <location>
        <position position="66"/>
    </location>
</feature>
<feature type="compositionally biased region" description="Polar residues" evidence="1">
    <location>
        <begin position="40"/>
        <end position="49"/>
    </location>
</feature>
<accession>A0A3E2HM20</accession>
<dbReference type="Proteomes" id="UP000258309">
    <property type="component" value="Unassembled WGS sequence"/>
</dbReference>
<feature type="compositionally biased region" description="Polar residues" evidence="1">
    <location>
        <begin position="56"/>
        <end position="66"/>
    </location>
</feature>
<evidence type="ECO:0000313" key="2">
    <source>
        <dbReference type="EMBL" id="RFU34437.1"/>
    </source>
</evidence>
<comment type="caution">
    <text evidence="2">The sequence shown here is derived from an EMBL/GenBank/DDBJ whole genome shotgun (WGS) entry which is preliminary data.</text>
</comment>